<dbReference type="InterPro" id="IPR006037">
    <property type="entry name" value="RCK_C"/>
</dbReference>
<dbReference type="SUPFAM" id="SSF81324">
    <property type="entry name" value="Voltage-gated potassium channels"/>
    <property type="match status" value="1"/>
</dbReference>
<dbReference type="PROSITE" id="PS51202">
    <property type="entry name" value="RCK_C"/>
    <property type="match status" value="1"/>
</dbReference>
<dbReference type="Gene3D" id="3.30.70.1450">
    <property type="entry name" value="Regulator of K+ conductance, C-terminal domain"/>
    <property type="match status" value="1"/>
</dbReference>
<dbReference type="PANTHER" id="PTHR43833">
    <property type="entry name" value="POTASSIUM CHANNEL PROTEIN 2-RELATED-RELATED"/>
    <property type="match status" value="1"/>
</dbReference>
<organism evidence="5 6">
    <name type="scientific">Candidatus Yanofskybacteria bacterium RIFCSPHIGHO2_01_FULL_39_8b</name>
    <dbReference type="NCBI Taxonomy" id="1802659"/>
    <lineage>
        <taxon>Bacteria</taxon>
        <taxon>Candidatus Yanofskyibacteriota</taxon>
    </lineage>
</organism>
<name>A0A1F8EDJ9_9BACT</name>
<dbReference type="InterPro" id="IPR013099">
    <property type="entry name" value="K_chnl_dom"/>
</dbReference>
<dbReference type="EMBL" id="MGIZ01000039">
    <property type="protein sequence ID" value="OGM98399.1"/>
    <property type="molecule type" value="Genomic_DNA"/>
</dbReference>
<dbReference type="InterPro" id="IPR036721">
    <property type="entry name" value="RCK_C_sf"/>
</dbReference>
<keyword evidence="2" id="KW-1133">Transmembrane helix</keyword>
<evidence type="ECO:0000259" key="4">
    <source>
        <dbReference type="PROSITE" id="PS51202"/>
    </source>
</evidence>
<evidence type="ECO:0000256" key="2">
    <source>
        <dbReference type="SAM" id="Phobius"/>
    </source>
</evidence>
<feature type="transmembrane region" description="Helical" evidence="2">
    <location>
        <begin position="14"/>
        <end position="34"/>
    </location>
</feature>
<keyword evidence="2" id="KW-0812">Transmembrane</keyword>
<dbReference type="InterPro" id="IPR050721">
    <property type="entry name" value="Trk_Ktr_HKT_K-transport"/>
</dbReference>
<dbReference type="PROSITE" id="PS51201">
    <property type="entry name" value="RCK_N"/>
    <property type="match status" value="1"/>
</dbReference>
<reference evidence="5 6" key="1">
    <citation type="journal article" date="2016" name="Nat. Commun.">
        <title>Thousands of microbial genomes shed light on interconnected biogeochemical processes in an aquifer system.</title>
        <authorList>
            <person name="Anantharaman K."/>
            <person name="Brown C.T."/>
            <person name="Hug L.A."/>
            <person name="Sharon I."/>
            <person name="Castelle C.J."/>
            <person name="Probst A.J."/>
            <person name="Thomas B.C."/>
            <person name="Singh A."/>
            <person name="Wilkins M.J."/>
            <person name="Karaoz U."/>
            <person name="Brodie E.L."/>
            <person name="Williams K.H."/>
            <person name="Hubbard S.S."/>
            <person name="Banfield J.F."/>
        </authorList>
    </citation>
    <scope>NUCLEOTIDE SEQUENCE [LARGE SCALE GENOMIC DNA]</scope>
</reference>
<feature type="domain" description="RCK N-terminal" evidence="3">
    <location>
        <begin position="59"/>
        <end position="175"/>
    </location>
</feature>
<protein>
    <recommendedName>
        <fullName evidence="7">RCK N-terminal domain-containing protein</fullName>
    </recommendedName>
</protein>
<proteinExistence type="predicted"/>
<evidence type="ECO:0008006" key="7">
    <source>
        <dbReference type="Google" id="ProtNLM"/>
    </source>
</evidence>
<evidence type="ECO:0000256" key="1">
    <source>
        <dbReference type="ARBA" id="ARBA00004651"/>
    </source>
</evidence>
<dbReference type="SUPFAM" id="SSF51735">
    <property type="entry name" value="NAD(P)-binding Rossmann-fold domains"/>
    <property type="match status" value="1"/>
</dbReference>
<dbReference type="InterPro" id="IPR036291">
    <property type="entry name" value="NAD(P)-bd_dom_sf"/>
</dbReference>
<dbReference type="GO" id="GO:0008324">
    <property type="term" value="F:monoatomic cation transmembrane transporter activity"/>
    <property type="evidence" value="ECO:0007669"/>
    <property type="project" value="InterPro"/>
</dbReference>
<dbReference type="GO" id="GO:0005886">
    <property type="term" value="C:plasma membrane"/>
    <property type="evidence" value="ECO:0007669"/>
    <property type="project" value="UniProtKB-SubCell"/>
</dbReference>
<feature type="domain" description="RCK C-terminal" evidence="4">
    <location>
        <begin position="198"/>
        <end position="278"/>
    </location>
</feature>
<keyword evidence="2" id="KW-0472">Membrane</keyword>
<dbReference type="Pfam" id="PF02080">
    <property type="entry name" value="TrkA_C"/>
    <property type="match status" value="1"/>
</dbReference>
<dbReference type="SUPFAM" id="SSF116726">
    <property type="entry name" value="TrkA C-terminal domain-like"/>
    <property type="match status" value="1"/>
</dbReference>
<sequence>MTTVGYGDISPKLIMGKLVAMTTMLAGISVLGYLMSRTMDMVVDANLKGVFGLKKAKTKKHVIVCGWNKVSETAVRQLSEEHENIIVIDSELHPELKQIPGVHFIVGDPKSPETLTKANLDETKFVIVAMEDDSDVLLSTHIIRELNPTVEIVARIDQHRHVKIAQKAGATHIVSPASIGGNLLVEAAINPSVVKWVMEATAYEQEGIELMEYDVTASSWSNGKTVGKLRDKLGHKAILLSVNSDKGHDTLPEDTYKIKTGDSLILVINPAKYKTIDL</sequence>
<evidence type="ECO:0000313" key="6">
    <source>
        <dbReference type="Proteomes" id="UP000177594"/>
    </source>
</evidence>
<gene>
    <name evidence="5" type="ORF">A2817_01120</name>
</gene>
<dbReference type="AlphaFoldDB" id="A0A1F8EDJ9"/>
<accession>A0A1F8EDJ9</accession>
<dbReference type="Proteomes" id="UP000177594">
    <property type="component" value="Unassembled WGS sequence"/>
</dbReference>
<comment type="caution">
    <text evidence="5">The sequence shown here is derived from an EMBL/GenBank/DDBJ whole genome shotgun (WGS) entry which is preliminary data.</text>
</comment>
<dbReference type="Gene3D" id="3.40.50.720">
    <property type="entry name" value="NAD(P)-binding Rossmann-like Domain"/>
    <property type="match status" value="1"/>
</dbReference>
<dbReference type="Pfam" id="PF02254">
    <property type="entry name" value="TrkA_N"/>
    <property type="match status" value="1"/>
</dbReference>
<dbReference type="Pfam" id="PF07885">
    <property type="entry name" value="Ion_trans_2"/>
    <property type="match status" value="1"/>
</dbReference>
<dbReference type="PANTHER" id="PTHR43833:SF9">
    <property type="entry name" value="POTASSIUM CHANNEL PROTEIN YUGO-RELATED"/>
    <property type="match status" value="1"/>
</dbReference>
<dbReference type="InterPro" id="IPR003148">
    <property type="entry name" value="RCK_N"/>
</dbReference>
<evidence type="ECO:0000313" key="5">
    <source>
        <dbReference type="EMBL" id="OGM98399.1"/>
    </source>
</evidence>
<evidence type="ECO:0000259" key="3">
    <source>
        <dbReference type="PROSITE" id="PS51201"/>
    </source>
</evidence>
<dbReference type="Gene3D" id="1.10.287.70">
    <property type="match status" value="1"/>
</dbReference>
<comment type="subcellular location">
    <subcellularLocation>
        <location evidence="1">Cell membrane</location>
        <topology evidence="1">Multi-pass membrane protein</topology>
    </subcellularLocation>
</comment>
<dbReference type="GO" id="GO:0006813">
    <property type="term" value="P:potassium ion transport"/>
    <property type="evidence" value="ECO:0007669"/>
    <property type="project" value="InterPro"/>
</dbReference>